<gene>
    <name evidence="1" type="ORF">C7451_103211</name>
</gene>
<comment type="caution">
    <text evidence="1">The sequence shown here is derived from an EMBL/GenBank/DDBJ whole genome shotgun (WGS) entry which is preliminary data.</text>
</comment>
<name>A0A2V3V8K9_9SPHN</name>
<proteinExistence type="predicted"/>
<sequence>MTVTPPKAGVPLPRNGCRTSGIPAFAGMTGMGET</sequence>
<keyword evidence="2" id="KW-1185">Reference proteome</keyword>
<evidence type="ECO:0000313" key="1">
    <source>
        <dbReference type="EMBL" id="PXW78103.1"/>
    </source>
</evidence>
<organism evidence="1 2">
    <name type="scientific">Blastomonas natatoria</name>
    <dbReference type="NCBI Taxonomy" id="34015"/>
    <lineage>
        <taxon>Bacteria</taxon>
        <taxon>Pseudomonadati</taxon>
        <taxon>Pseudomonadota</taxon>
        <taxon>Alphaproteobacteria</taxon>
        <taxon>Sphingomonadales</taxon>
        <taxon>Sphingomonadaceae</taxon>
        <taxon>Blastomonas</taxon>
    </lineage>
</organism>
<dbReference type="AlphaFoldDB" id="A0A2V3V8K9"/>
<dbReference type="Proteomes" id="UP000248014">
    <property type="component" value="Unassembled WGS sequence"/>
</dbReference>
<reference evidence="1 2" key="1">
    <citation type="submission" date="2018-05" db="EMBL/GenBank/DDBJ databases">
        <title>Genomic Encyclopedia of Type Strains, Phase IV (KMG-IV): sequencing the most valuable type-strain genomes for metagenomic binning, comparative biology and taxonomic classification.</title>
        <authorList>
            <person name="Goeker M."/>
        </authorList>
    </citation>
    <scope>NUCLEOTIDE SEQUENCE [LARGE SCALE GENOMIC DNA]</scope>
    <source>
        <strain evidence="1 2">DSM 3183</strain>
    </source>
</reference>
<accession>A0A2V3V8K9</accession>
<protein>
    <submittedName>
        <fullName evidence="1">Uncharacterized protein</fullName>
    </submittedName>
</protein>
<evidence type="ECO:0000313" key="2">
    <source>
        <dbReference type="Proteomes" id="UP000248014"/>
    </source>
</evidence>
<dbReference type="EMBL" id="QJJM01000003">
    <property type="protein sequence ID" value="PXW78103.1"/>
    <property type="molecule type" value="Genomic_DNA"/>
</dbReference>